<reference evidence="4 5" key="1">
    <citation type="submission" date="2019-07" db="EMBL/GenBank/DDBJ databases">
        <title>The pathways for chlorine oxyanion respiration interact through the shared metabolite chlorate.</title>
        <authorList>
            <person name="Barnum T.P."/>
            <person name="Cheng Y."/>
            <person name="Hill K.A."/>
            <person name="Lucas L.N."/>
            <person name="Carlson H.K."/>
            <person name="Coates J.D."/>
        </authorList>
    </citation>
    <scope>NUCLEOTIDE SEQUENCE [LARGE SCALE GENOMIC DNA]</scope>
    <source>
        <strain evidence="4 5">BK-1</strain>
    </source>
</reference>
<dbReference type="Pfam" id="PF13717">
    <property type="entry name" value="Zn_ribbon_4"/>
    <property type="match status" value="1"/>
</dbReference>
<dbReference type="Pfam" id="PF11906">
    <property type="entry name" value="DUF3426"/>
    <property type="match status" value="1"/>
</dbReference>
<evidence type="ECO:0000259" key="3">
    <source>
        <dbReference type="Pfam" id="PF13717"/>
    </source>
</evidence>
<dbReference type="OrthoDB" id="5294582at2"/>
<feature type="transmembrane region" description="Helical" evidence="2">
    <location>
        <begin position="228"/>
        <end position="248"/>
    </location>
</feature>
<evidence type="ECO:0000313" key="5">
    <source>
        <dbReference type="Proteomes" id="UP000316649"/>
    </source>
</evidence>
<dbReference type="InterPro" id="IPR011723">
    <property type="entry name" value="Znf/thioredoxin_put"/>
</dbReference>
<feature type="compositionally biased region" description="Acidic residues" evidence="1">
    <location>
        <begin position="166"/>
        <end position="177"/>
    </location>
</feature>
<dbReference type="AlphaFoldDB" id="A0A557SGQ6"/>
<keyword evidence="2" id="KW-1133">Transmembrane helix</keyword>
<dbReference type="NCBIfam" id="TIGR02098">
    <property type="entry name" value="MJ0042_CXXC"/>
    <property type="match status" value="1"/>
</dbReference>
<evidence type="ECO:0000256" key="2">
    <source>
        <dbReference type="SAM" id="Phobius"/>
    </source>
</evidence>
<keyword evidence="2" id="KW-0472">Membrane</keyword>
<proteinExistence type="predicted"/>
<accession>A0A557SGQ6</accession>
<keyword evidence="5" id="KW-1185">Reference proteome</keyword>
<sequence length="376" mass="42022">MYTQCPHCHTLFRISADQLKAAAGKAHCCRCDQVFSALNNLREREPEHEDTWPESRFIDDLPEEQNLELPFDDPVDSPHQELHSGLTDLLRTLQINPEPTPFEETETDDAEHLAIDDDRDPFEPAYDLNDGELDSVQIGLDSRFCGPLMAMPTDEDNSEQANSDTAEPDVIDADTEPSIEPTTALTDEDEALLPFPVPDNLPELQPTEQQALSVEDTLASPGHSRGTFGWSVVIVILLLLVIGQLSWFGRSQLLQYPAGRQAMEQVCEMLSCQLPPRRDPAKIAVVSRSISTHPDFEDTLLVMLTLRNQAAFEQPFPTLELSLLDSAGALIARRSFSPEEYHRSSDRLIQPGVPESLKLELQDPGAEVVGFQFDFY</sequence>
<organism evidence="4 5">
    <name type="scientific">Sedimenticola selenatireducens</name>
    <dbReference type="NCBI Taxonomy" id="191960"/>
    <lineage>
        <taxon>Bacteria</taxon>
        <taxon>Pseudomonadati</taxon>
        <taxon>Pseudomonadota</taxon>
        <taxon>Gammaproteobacteria</taxon>
        <taxon>Chromatiales</taxon>
        <taxon>Sedimenticolaceae</taxon>
        <taxon>Sedimenticola</taxon>
    </lineage>
</organism>
<gene>
    <name evidence="4" type="ORF">FHP88_03995</name>
</gene>
<dbReference type="EMBL" id="VMNH01000005">
    <property type="protein sequence ID" value="TVO76598.1"/>
    <property type="molecule type" value="Genomic_DNA"/>
</dbReference>
<feature type="region of interest" description="Disordered" evidence="1">
    <location>
        <begin position="152"/>
        <end position="211"/>
    </location>
</feature>
<evidence type="ECO:0000256" key="1">
    <source>
        <dbReference type="SAM" id="MobiDB-lite"/>
    </source>
</evidence>
<evidence type="ECO:0000313" key="4">
    <source>
        <dbReference type="EMBL" id="TVO76598.1"/>
    </source>
</evidence>
<dbReference type="InterPro" id="IPR021834">
    <property type="entry name" value="DUF3426"/>
</dbReference>
<dbReference type="RefSeq" id="WP_144357710.1">
    <property type="nucleotide sequence ID" value="NZ_VMNH01000005.1"/>
</dbReference>
<comment type="caution">
    <text evidence="4">The sequence shown here is derived from an EMBL/GenBank/DDBJ whole genome shotgun (WGS) entry which is preliminary data.</text>
</comment>
<protein>
    <submittedName>
        <fullName evidence="4">DUF3426 domain-containing protein</fullName>
    </submittedName>
</protein>
<name>A0A557SGQ6_9GAMM</name>
<keyword evidence="2" id="KW-0812">Transmembrane</keyword>
<feature type="domain" description="Zinc finger/thioredoxin putative" evidence="3">
    <location>
        <begin position="1"/>
        <end position="35"/>
    </location>
</feature>
<dbReference type="Proteomes" id="UP000316649">
    <property type="component" value="Unassembled WGS sequence"/>
</dbReference>